<dbReference type="Proteomes" id="UP000252008">
    <property type="component" value="Unassembled WGS sequence"/>
</dbReference>
<dbReference type="PIRSF" id="PIRSF000443">
    <property type="entry name" value="Homoser_Ac_trans"/>
    <property type="match status" value="1"/>
</dbReference>
<evidence type="ECO:0000256" key="1">
    <source>
        <dbReference type="PIRSR" id="PIRSR000443-1"/>
    </source>
</evidence>
<protein>
    <recommendedName>
        <fullName evidence="2">AB hydrolase-1 domain-containing protein</fullName>
    </recommendedName>
</protein>
<gene>
    <name evidence="3" type="ORF">MPP7335_03903</name>
</gene>
<dbReference type="AlphaFoldDB" id="A0A375YM68"/>
<dbReference type="InterPro" id="IPR029058">
    <property type="entry name" value="AB_hydrolase_fold"/>
</dbReference>
<evidence type="ECO:0000313" key="4">
    <source>
        <dbReference type="Proteomes" id="UP000252008"/>
    </source>
</evidence>
<dbReference type="SUPFAM" id="SSF53474">
    <property type="entry name" value="alpha/beta-Hydrolases"/>
    <property type="match status" value="1"/>
</dbReference>
<accession>A0A375YM68</accession>
<dbReference type="RefSeq" id="WP_083143639.1">
    <property type="nucleotide sequence ID" value="NZ_MVID01000009.1"/>
</dbReference>
<dbReference type="Gene3D" id="3.40.50.1820">
    <property type="entry name" value="alpha/beta hydrolase"/>
    <property type="match status" value="1"/>
</dbReference>
<dbReference type="NCBIfam" id="NF005757">
    <property type="entry name" value="PRK07581.1"/>
    <property type="match status" value="1"/>
</dbReference>
<feature type="active site" evidence="1">
    <location>
        <position position="276"/>
    </location>
</feature>
<dbReference type="InterPro" id="IPR008220">
    <property type="entry name" value="HAT_MetX-like"/>
</dbReference>
<sequence length="329" mass="36191">MKNFDLGDVPLLSGETLSNAVLAYETYGRLNEAGDNVVVLPTFYTGTHIRNEGFFGPGRAIDPARHFVVSVNMFGNGLSTSPSTAAPSQHGAAFPHVTLYDNVRCQHRLLFEELGAQRIALVTGWSMAGCQAYHWGAMYPDVVGAIVPFCASARTSPHNVVFLEGIKAALRADPLWEHGSPIRGLKAFARVYAGWAYSQTFYRDGHFRSLGYDTIEDLLVDWEHDHVDNWDAHDLLAKIWSWKNSDISANPLYHGDFHAALAATTARAILIPCTQDLYFPPEDNELEVVQMPNAELRPYDSPLGHCVASPGNDAGFAEFLDAAIRDVLA</sequence>
<keyword evidence="4" id="KW-1185">Reference proteome</keyword>
<reference evidence="3 4" key="1">
    <citation type="submission" date="2018-05" db="EMBL/GenBank/DDBJ databases">
        <authorList>
            <consortium name="IHU Genomes"/>
        </authorList>
    </citation>
    <scope>NUCLEOTIDE SEQUENCE [LARGE SCALE GENOMIC DNA]</scope>
    <source>
        <strain evidence="3 4">P7335</strain>
    </source>
</reference>
<dbReference type="STRING" id="39692.BST38_12570"/>
<feature type="active site" description="Nucleophile" evidence="1">
    <location>
        <position position="126"/>
    </location>
</feature>
<organism evidence="3 4">
    <name type="scientific">Mycolicibacterium parafortuitum</name>
    <name type="common">Mycobacterium parafortuitum</name>
    <dbReference type="NCBI Taxonomy" id="39692"/>
    <lineage>
        <taxon>Bacteria</taxon>
        <taxon>Bacillati</taxon>
        <taxon>Actinomycetota</taxon>
        <taxon>Actinomycetes</taxon>
        <taxon>Mycobacteriales</taxon>
        <taxon>Mycobacteriaceae</taxon>
        <taxon>Mycolicibacterium</taxon>
    </lineage>
</organism>
<dbReference type="InterPro" id="IPR000073">
    <property type="entry name" value="AB_hydrolase_1"/>
</dbReference>
<dbReference type="PANTHER" id="PTHR32268:SF15">
    <property type="entry name" value="HOMOSERINE ACETYLTRANSFERASE FAMILY PROTEIN (AFU_ORTHOLOGUE AFUA_1G15350)"/>
    <property type="match status" value="1"/>
</dbReference>
<evidence type="ECO:0000313" key="3">
    <source>
        <dbReference type="EMBL" id="SRX82143.1"/>
    </source>
</evidence>
<evidence type="ECO:0000259" key="2">
    <source>
        <dbReference type="Pfam" id="PF00561"/>
    </source>
</evidence>
<dbReference type="Pfam" id="PF00561">
    <property type="entry name" value="Abhydrolase_1"/>
    <property type="match status" value="1"/>
</dbReference>
<dbReference type="EMBL" id="UEGS01000001">
    <property type="protein sequence ID" value="SRX82143.1"/>
    <property type="molecule type" value="Genomic_DNA"/>
</dbReference>
<proteinExistence type="predicted"/>
<name>A0A375YM68_MYCPF</name>
<dbReference type="PANTHER" id="PTHR32268">
    <property type="entry name" value="HOMOSERINE O-ACETYLTRANSFERASE"/>
    <property type="match status" value="1"/>
</dbReference>
<feature type="active site" evidence="1">
    <location>
        <position position="305"/>
    </location>
</feature>
<dbReference type="GO" id="GO:0016747">
    <property type="term" value="F:acyltransferase activity, transferring groups other than amino-acyl groups"/>
    <property type="evidence" value="ECO:0007669"/>
    <property type="project" value="InterPro"/>
</dbReference>
<feature type="domain" description="AB hydrolase-1" evidence="2">
    <location>
        <begin position="37"/>
        <end position="156"/>
    </location>
</feature>